<dbReference type="AlphaFoldDB" id="A0A397BV26"/>
<keyword evidence="8" id="KW-1133">Transmembrane helix</keyword>
<dbReference type="InterPro" id="IPR033124">
    <property type="entry name" value="Ser_caboxypep_his_AS"/>
</dbReference>
<keyword evidence="4" id="KW-0732">Signal</keyword>
<feature type="transmembrane region" description="Helical" evidence="8">
    <location>
        <begin position="474"/>
        <end position="494"/>
    </location>
</feature>
<keyword evidence="8" id="KW-0472">Membrane</keyword>
<sequence>MASSRRRVQVLNATSDVLPAVGLEGLRSPHHTGYINVDYTNDGDIFYWHFDADPDDASESSATLPLVIWLQGGPGCSSLIGLFLECGPFRMHDDGSVAPNPHGWHKAANVLFVDQPVGTGMSRVQHDAYPTSGDQVAAHFYLFLVEFLKQHPQYLRGDSTRPIFLFGESHAGRWIPQFHTYIARQNAKQSPSSFHIHIEGVGIGNGWIHPHVQYDYSAFAHGLGLISHAQRRSLELDCQAAIDAGNMNTPECFRNLDSIVASVQGGTSRLNVFDVRLYGDAALYPAQKPLLTTFLNRPDVRTAMASVEKSQLAKGTPHEFAECNAYVNRNLAGEDAVSTLADVNAMLANGVRVLLYNGQWDMMCNALNTELLVEQLTWVGRTTYVGARRFTWRLGSGRVPAGFVQSGGNLTSIVVRDAGHLVPYDAPEAALDMVKRFIHSRSFEDIEQQVANQDDGPSQRCQSRQSDDGSSSHVTMVVAVASGVVAALLTWLLMRPQVVAVKRTHDEECGGEDNSSSSDDDDDGVEEDLMQGHVELTRKETAASRTRKTIDIA</sequence>
<dbReference type="Gene3D" id="3.40.50.1820">
    <property type="entry name" value="alpha/beta hydrolase"/>
    <property type="match status" value="1"/>
</dbReference>
<evidence type="ECO:0000256" key="5">
    <source>
        <dbReference type="ARBA" id="ARBA00022801"/>
    </source>
</evidence>
<feature type="region of interest" description="Disordered" evidence="7">
    <location>
        <begin position="450"/>
        <end position="472"/>
    </location>
</feature>
<dbReference type="PROSITE" id="PS00560">
    <property type="entry name" value="CARBOXYPEPT_SER_HIS"/>
    <property type="match status" value="1"/>
</dbReference>
<evidence type="ECO:0000256" key="1">
    <source>
        <dbReference type="ARBA" id="ARBA00009431"/>
    </source>
</evidence>
<gene>
    <name evidence="9" type="ORF">DYB25_007657</name>
</gene>
<dbReference type="GO" id="GO:0006508">
    <property type="term" value="P:proteolysis"/>
    <property type="evidence" value="ECO:0007669"/>
    <property type="project" value="UniProtKB-KW"/>
</dbReference>
<protein>
    <recommendedName>
        <fullName evidence="11">Carboxypeptidase</fullName>
    </recommendedName>
</protein>
<evidence type="ECO:0000256" key="2">
    <source>
        <dbReference type="ARBA" id="ARBA00022645"/>
    </source>
</evidence>
<dbReference type="PANTHER" id="PTHR11802">
    <property type="entry name" value="SERINE PROTEASE FAMILY S10 SERINE CARBOXYPEPTIDASE"/>
    <property type="match status" value="1"/>
</dbReference>
<dbReference type="PRINTS" id="PR00724">
    <property type="entry name" value="CRBOXYPTASEC"/>
</dbReference>
<dbReference type="SUPFAM" id="SSF53474">
    <property type="entry name" value="alpha/beta-Hydrolases"/>
    <property type="match status" value="1"/>
</dbReference>
<dbReference type="Proteomes" id="UP000266239">
    <property type="component" value="Unassembled WGS sequence"/>
</dbReference>
<dbReference type="Pfam" id="PF00450">
    <property type="entry name" value="Peptidase_S10"/>
    <property type="match status" value="1"/>
</dbReference>
<dbReference type="EMBL" id="QUTA01003323">
    <property type="protein sequence ID" value="RHY24068.1"/>
    <property type="molecule type" value="Genomic_DNA"/>
</dbReference>
<proteinExistence type="inferred from homology"/>
<comment type="caution">
    <text evidence="9">The sequence shown here is derived from an EMBL/GenBank/DDBJ whole genome shotgun (WGS) entry which is preliminary data.</text>
</comment>
<evidence type="ECO:0000256" key="3">
    <source>
        <dbReference type="ARBA" id="ARBA00022670"/>
    </source>
</evidence>
<evidence type="ECO:0000256" key="6">
    <source>
        <dbReference type="ARBA" id="ARBA00023180"/>
    </source>
</evidence>
<keyword evidence="3" id="KW-0645">Protease</keyword>
<feature type="compositionally biased region" description="Acidic residues" evidence="7">
    <location>
        <begin position="518"/>
        <end position="529"/>
    </location>
</feature>
<evidence type="ECO:0000313" key="10">
    <source>
        <dbReference type="Proteomes" id="UP000266239"/>
    </source>
</evidence>
<name>A0A397BV26_APHAT</name>
<accession>A0A397BV26</accession>
<evidence type="ECO:0000256" key="8">
    <source>
        <dbReference type="SAM" id="Phobius"/>
    </source>
</evidence>
<reference evidence="9 10" key="1">
    <citation type="submission" date="2018-08" db="EMBL/GenBank/DDBJ databases">
        <title>Aphanomyces genome sequencing and annotation.</title>
        <authorList>
            <person name="Minardi D."/>
            <person name="Oidtmann B."/>
            <person name="Van Der Giezen M."/>
            <person name="Studholme D.J."/>
        </authorList>
    </citation>
    <scope>NUCLEOTIDE SEQUENCE [LARGE SCALE GENOMIC DNA]</scope>
    <source>
        <strain evidence="9 10">Yx</strain>
    </source>
</reference>
<keyword evidence="6" id="KW-0325">Glycoprotein</keyword>
<evidence type="ECO:0000313" key="9">
    <source>
        <dbReference type="EMBL" id="RHY24068.1"/>
    </source>
</evidence>
<dbReference type="InterPro" id="IPR001563">
    <property type="entry name" value="Peptidase_S10"/>
</dbReference>
<keyword evidence="2" id="KW-0121">Carboxypeptidase</keyword>
<dbReference type="VEuPathDB" id="FungiDB:H257_02534"/>
<dbReference type="PANTHER" id="PTHR11802:SF3">
    <property type="entry name" value="RETINOID-INDUCIBLE SERINE CARBOXYPEPTIDASE"/>
    <property type="match status" value="1"/>
</dbReference>
<feature type="region of interest" description="Disordered" evidence="7">
    <location>
        <begin position="504"/>
        <end position="534"/>
    </location>
</feature>
<dbReference type="InterPro" id="IPR029058">
    <property type="entry name" value="AB_hydrolase_fold"/>
</dbReference>
<evidence type="ECO:0000256" key="4">
    <source>
        <dbReference type="ARBA" id="ARBA00022729"/>
    </source>
</evidence>
<evidence type="ECO:0008006" key="11">
    <source>
        <dbReference type="Google" id="ProtNLM"/>
    </source>
</evidence>
<keyword evidence="5" id="KW-0378">Hydrolase</keyword>
<dbReference type="GO" id="GO:0004185">
    <property type="term" value="F:serine-type carboxypeptidase activity"/>
    <property type="evidence" value="ECO:0007669"/>
    <property type="project" value="InterPro"/>
</dbReference>
<evidence type="ECO:0000256" key="7">
    <source>
        <dbReference type="SAM" id="MobiDB-lite"/>
    </source>
</evidence>
<comment type="similarity">
    <text evidence="1">Belongs to the peptidase S10 family.</text>
</comment>
<organism evidence="9 10">
    <name type="scientific">Aphanomyces astaci</name>
    <name type="common">Crayfish plague agent</name>
    <dbReference type="NCBI Taxonomy" id="112090"/>
    <lineage>
        <taxon>Eukaryota</taxon>
        <taxon>Sar</taxon>
        <taxon>Stramenopiles</taxon>
        <taxon>Oomycota</taxon>
        <taxon>Saprolegniomycetes</taxon>
        <taxon>Saprolegniales</taxon>
        <taxon>Verrucalvaceae</taxon>
        <taxon>Aphanomyces</taxon>
    </lineage>
</organism>
<keyword evidence="8" id="KW-0812">Transmembrane</keyword>